<feature type="transmembrane region" description="Helical" evidence="6">
    <location>
        <begin position="242"/>
        <end position="264"/>
    </location>
</feature>
<feature type="transmembrane region" description="Helical" evidence="6">
    <location>
        <begin position="176"/>
        <end position="197"/>
    </location>
</feature>
<keyword evidence="5 6" id="KW-0472">Membrane</keyword>
<dbReference type="EMBL" id="CP016174">
    <property type="protein sequence ID" value="ANN14782.1"/>
    <property type="molecule type" value="Genomic_DNA"/>
</dbReference>
<dbReference type="KEGG" id="aori:SD37_03365"/>
<gene>
    <name evidence="7" type="ORF">SD37_03365</name>
</gene>
<evidence type="ECO:0000313" key="8">
    <source>
        <dbReference type="Proteomes" id="UP000093695"/>
    </source>
</evidence>
<dbReference type="RefSeq" id="WP_065912743.1">
    <property type="nucleotide sequence ID" value="NZ_CP016174.1"/>
</dbReference>
<evidence type="ECO:0008006" key="9">
    <source>
        <dbReference type="Google" id="ProtNLM"/>
    </source>
</evidence>
<feature type="transmembrane region" description="Helical" evidence="6">
    <location>
        <begin position="25"/>
        <end position="48"/>
    </location>
</feature>
<dbReference type="Proteomes" id="UP000093695">
    <property type="component" value="Chromosome"/>
</dbReference>
<feature type="transmembrane region" description="Helical" evidence="6">
    <location>
        <begin position="143"/>
        <end position="169"/>
    </location>
</feature>
<evidence type="ECO:0000256" key="4">
    <source>
        <dbReference type="ARBA" id="ARBA00022989"/>
    </source>
</evidence>
<dbReference type="GO" id="GO:0016020">
    <property type="term" value="C:membrane"/>
    <property type="evidence" value="ECO:0007669"/>
    <property type="project" value="UniProtKB-SubCell"/>
</dbReference>
<keyword evidence="8" id="KW-1185">Reference proteome</keyword>
<dbReference type="Gene3D" id="1.20.1720.10">
    <property type="entry name" value="Multidrug resistance protein D"/>
    <property type="match status" value="1"/>
</dbReference>
<keyword evidence="3 6" id="KW-0812">Transmembrane</keyword>
<dbReference type="STRING" id="31958.SD37_03365"/>
<protein>
    <recommendedName>
        <fullName evidence="9">Major facilitator superfamily (MFS) profile domain-containing protein</fullName>
    </recommendedName>
</protein>
<comment type="subcellular location">
    <subcellularLocation>
        <location evidence="1">Membrane</location>
        <topology evidence="1">Multi-pass membrane protein</topology>
    </subcellularLocation>
</comment>
<accession>A0A193BRF9</accession>
<evidence type="ECO:0000256" key="6">
    <source>
        <dbReference type="SAM" id="Phobius"/>
    </source>
</evidence>
<organism evidence="7 8">
    <name type="scientific">Amycolatopsis orientalis</name>
    <name type="common">Nocardia orientalis</name>
    <dbReference type="NCBI Taxonomy" id="31958"/>
    <lineage>
        <taxon>Bacteria</taxon>
        <taxon>Bacillati</taxon>
        <taxon>Actinomycetota</taxon>
        <taxon>Actinomycetes</taxon>
        <taxon>Pseudonocardiales</taxon>
        <taxon>Pseudonocardiaceae</taxon>
        <taxon>Amycolatopsis</taxon>
    </lineage>
</organism>
<dbReference type="InterPro" id="IPR011701">
    <property type="entry name" value="MFS"/>
</dbReference>
<keyword evidence="4 6" id="KW-1133">Transmembrane helix</keyword>
<dbReference type="Pfam" id="PF07690">
    <property type="entry name" value="MFS_1"/>
    <property type="match status" value="1"/>
</dbReference>
<feature type="transmembrane region" description="Helical" evidence="6">
    <location>
        <begin position="54"/>
        <end position="75"/>
    </location>
</feature>
<dbReference type="PANTHER" id="PTHR42718">
    <property type="entry name" value="MAJOR FACILITATOR SUPERFAMILY MULTIDRUG TRANSPORTER MFSC"/>
    <property type="match status" value="1"/>
</dbReference>
<evidence type="ECO:0000256" key="2">
    <source>
        <dbReference type="ARBA" id="ARBA00022448"/>
    </source>
</evidence>
<evidence type="ECO:0000256" key="3">
    <source>
        <dbReference type="ARBA" id="ARBA00022692"/>
    </source>
</evidence>
<sequence length="269" mass="27669">MACNVGTLAVLTRAFPGRAEQARAVGVWAGVSALALPAGPLIGGALVSGVGWRAVFLINLPIIAVALPATLRLVAETGEERQRRLDIPGILLATTTLAATVYAVIAGELLVLLLAALALAGLVRRERRAAEPLLPPHLMREPAFAGANLVAMAMNLVGIGTIFAATLYLQTVQHRSAFTAGLMLLPLFVPMAVLAPVTGRLTGHYSPRLPNTARQTGGALAVAVYGAVLGTPTDRAGFTSGLHTLGVIGAVTWLAALGLTWLTIAKSGS</sequence>
<dbReference type="AlphaFoldDB" id="A0A193BRF9"/>
<keyword evidence="2" id="KW-0813">Transport</keyword>
<evidence type="ECO:0000256" key="1">
    <source>
        <dbReference type="ARBA" id="ARBA00004141"/>
    </source>
</evidence>
<evidence type="ECO:0000256" key="5">
    <source>
        <dbReference type="ARBA" id="ARBA00023136"/>
    </source>
</evidence>
<dbReference type="InterPro" id="IPR036259">
    <property type="entry name" value="MFS_trans_sf"/>
</dbReference>
<dbReference type="GO" id="GO:0022857">
    <property type="term" value="F:transmembrane transporter activity"/>
    <property type="evidence" value="ECO:0007669"/>
    <property type="project" value="InterPro"/>
</dbReference>
<name>A0A193BRF9_AMYOR</name>
<dbReference type="PANTHER" id="PTHR42718:SF9">
    <property type="entry name" value="MAJOR FACILITATOR SUPERFAMILY MULTIDRUG TRANSPORTER MFSC"/>
    <property type="match status" value="1"/>
</dbReference>
<feature type="transmembrane region" description="Helical" evidence="6">
    <location>
        <begin position="96"/>
        <end position="123"/>
    </location>
</feature>
<proteinExistence type="predicted"/>
<dbReference type="SUPFAM" id="SSF103473">
    <property type="entry name" value="MFS general substrate transporter"/>
    <property type="match status" value="1"/>
</dbReference>
<reference evidence="7 8" key="1">
    <citation type="journal article" date="2015" name="Genome Announc.">
        <title>Draft Genome Sequence of Norvancomycin-Producing Strain Amycolatopsis orientalis CPCC200066.</title>
        <authorList>
            <person name="Lei X."/>
            <person name="Yuan F."/>
            <person name="Shi Y."/>
            <person name="Li X."/>
            <person name="Wang L."/>
            <person name="Hong B."/>
        </authorList>
    </citation>
    <scope>NUCLEOTIDE SEQUENCE [LARGE SCALE GENOMIC DNA]</scope>
    <source>
        <strain evidence="7 8">B-37</strain>
    </source>
</reference>
<evidence type="ECO:0000313" key="7">
    <source>
        <dbReference type="EMBL" id="ANN14782.1"/>
    </source>
</evidence>
<dbReference type="Gene3D" id="1.20.1250.20">
    <property type="entry name" value="MFS general substrate transporter like domains"/>
    <property type="match status" value="1"/>
</dbReference>